<feature type="binding site" evidence="5">
    <location>
        <position position="40"/>
    </location>
    <ligand>
        <name>FMN</name>
        <dbReference type="ChEBI" id="CHEBI:58210"/>
    </ligand>
</feature>
<protein>
    <recommendedName>
        <fullName evidence="5">Flavin prenyltransferase UbiX</fullName>
        <ecNumber evidence="5">2.5.1.129</ecNumber>
    </recommendedName>
</protein>
<accession>A0A6B9ZMC7</accession>
<dbReference type="InterPro" id="IPR003382">
    <property type="entry name" value="Flavoprotein"/>
</dbReference>
<sequence>MKHRIVVAVTGASGAIYARQLLNKLQAASAQTDQVALVLTNNARTVWQTELGTDDYKQLPFKTYSQQDFHAPFASGSGRFDTMIICPCSMGTLGRIATGISNDLITRAADVVLKERRKLICVVRETPYNLMHIKNMMTVTEAGGIICPATPSFYSVPKSIEEVAATVVDRVLDLAGIEQQTFRWGGDQ</sequence>
<feature type="binding site" evidence="5">
    <location>
        <position position="170"/>
    </location>
    <ligand>
        <name>dimethylallyl phosphate</name>
        <dbReference type="ChEBI" id="CHEBI:88052"/>
    </ligand>
</feature>
<evidence type="ECO:0000256" key="1">
    <source>
        <dbReference type="ARBA" id="ARBA00022602"/>
    </source>
</evidence>
<evidence type="ECO:0000256" key="5">
    <source>
        <dbReference type="HAMAP-Rule" id="MF_01984"/>
    </source>
</evidence>
<evidence type="ECO:0000313" key="8">
    <source>
        <dbReference type="Proteomes" id="UP000476411"/>
    </source>
</evidence>
<dbReference type="EC" id="2.5.1.129" evidence="5"/>
<feature type="binding site" evidence="5">
    <location>
        <begin position="11"/>
        <end position="13"/>
    </location>
    <ligand>
        <name>FMN</name>
        <dbReference type="ChEBI" id="CHEBI:58210"/>
    </ligand>
</feature>
<feature type="binding site" evidence="5">
    <location>
        <position position="154"/>
    </location>
    <ligand>
        <name>dimethylallyl phosphate</name>
        <dbReference type="ChEBI" id="CHEBI:88052"/>
    </ligand>
</feature>
<feature type="binding site" evidence="5">
    <location>
        <position position="124"/>
    </location>
    <ligand>
        <name>FMN</name>
        <dbReference type="ChEBI" id="CHEBI:58210"/>
    </ligand>
</feature>
<evidence type="ECO:0000256" key="3">
    <source>
        <dbReference type="ARBA" id="ARBA00022643"/>
    </source>
</evidence>
<dbReference type="InterPro" id="IPR004507">
    <property type="entry name" value="UbiX-like"/>
</dbReference>
<comment type="function">
    <text evidence="5">Flavin prenyltransferase that catalyzes the synthesis of the prenylated FMN cofactor (prenyl-FMN) for 4-hydroxy-3-polyprenylbenzoic acid decarboxylase UbiD. The prenyltransferase is metal-independent and links a dimethylallyl moiety from dimethylallyl monophosphate (DMAP) to the flavin N5 and C6 atoms of FMN.</text>
</comment>
<dbReference type="Pfam" id="PF02441">
    <property type="entry name" value="Flavoprotein"/>
    <property type="match status" value="1"/>
</dbReference>
<dbReference type="HAMAP" id="MF_01984">
    <property type="entry name" value="ubiX_pad"/>
    <property type="match status" value="1"/>
</dbReference>
<dbReference type="NCBIfam" id="NF004685">
    <property type="entry name" value="PRK06029.1"/>
    <property type="match status" value="1"/>
</dbReference>
<dbReference type="KEGG" id="chih:GWR21_26975"/>
<evidence type="ECO:0000256" key="4">
    <source>
        <dbReference type="ARBA" id="ARBA00022679"/>
    </source>
</evidence>
<organism evidence="7 8">
    <name type="scientific">Chitinophaga agri</name>
    <dbReference type="NCBI Taxonomy" id="2703787"/>
    <lineage>
        <taxon>Bacteria</taxon>
        <taxon>Pseudomonadati</taxon>
        <taxon>Bacteroidota</taxon>
        <taxon>Chitinophagia</taxon>
        <taxon>Chitinophagales</taxon>
        <taxon>Chitinophagaceae</taxon>
        <taxon>Chitinophaga</taxon>
    </lineage>
</organism>
<dbReference type="EMBL" id="CP048113">
    <property type="protein sequence ID" value="QHS63097.1"/>
    <property type="molecule type" value="Genomic_DNA"/>
</dbReference>
<reference evidence="7 8" key="1">
    <citation type="submission" date="2020-01" db="EMBL/GenBank/DDBJ databases">
        <title>Complete genome sequence of Chitinophaga sp. H33E-04 isolated from quinoa roots.</title>
        <authorList>
            <person name="Weon H.-Y."/>
            <person name="Lee S.A."/>
        </authorList>
    </citation>
    <scope>NUCLEOTIDE SEQUENCE [LARGE SCALE GENOMIC DNA]</scope>
    <source>
        <strain evidence="7 8">H33E-04</strain>
    </source>
</reference>
<evidence type="ECO:0000256" key="2">
    <source>
        <dbReference type="ARBA" id="ARBA00022630"/>
    </source>
</evidence>
<dbReference type="SUPFAM" id="SSF52507">
    <property type="entry name" value="Homo-oligomeric flavin-containing Cys decarboxylases, HFCD"/>
    <property type="match status" value="1"/>
</dbReference>
<dbReference type="Gene3D" id="3.40.50.1950">
    <property type="entry name" value="Flavin prenyltransferase-like"/>
    <property type="match status" value="1"/>
</dbReference>
<comment type="catalytic activity">
    <reaction evidence="5">
        <text>dimethylallyl phosphate + FMNH2 = prenylated FMNH2 + phosphate</text>
        <dbReference type="Rhea" id="RHEA:37743"/>
        <dbReference type="ChEBI" id="CHEBI:43474"/>
        <dbReference type="ChEBI" id="CHEBI:57618"/>
        <dbReference type="ChEBI" id="CHEBI:87467"/>
        <dbReference type="ChEBI" id="CHEBI:88052"/>
        <dbReference type="EC" id="2.5.1.129"/>
    </reaction>
</comment>
<feature type="binding site" evidence="5">
    <location>
        <begin position="89"/>
        <end position="92"/>
    </location>
    <ligand>
        <name>FMN</name>
        <dbReference type="ChEBI" id="CHEBI:58210"/>
    </ligand>
</feature>
<gene>
    <name evidence="5" type="primary">ubiX</name>
    <name evidence="7" type="ORF">GWR21_26975</name>
</gene>
<dbReference type="InterPro" id="IPR036551">
    <property type="entry name" value="Flavin_trans-like"/>
</dbReference>
<evidence type="ECO:0000259" key="6">
    <source>
        <dbReference type="Pfam" id="PF02441"/>
    </source>
</evidence>
<evidence type="ECO:0000313" key="7">
    <source>
        <dbReference type="EMBL" id="QHS63097.1"/>
    </source>
</evidence>
<dbReference type="AlphaFoldDB" id="A0A6B9ZMC7"/>
<keyword evidence="1 5" id="KW-0637">Prenyltransferase</keyword>
<keyword evidence="3 5" id="KW-0288">FMN</keyword>
<comment type="caution">
    <text evidence="5">Lacks conserved residue(s) required for the propagation of feature annotation.</text>
</comment>
<keyword evidence="8" id="KW-1185">Reference proteome</keyword>
<proteinExistence type="inferred from homology"/>
<keyword evidence="2 5" id="KW-0285">Flavoprotein</keyword>
<dbReference type="GO" id="GO:0106141">
    <property type="term" value="F:flavin prenyltransferase activity"/>
    <property type="evidence" value="ECO:0007669"/>
    <property type="project" value="UniProtKB-EC"/>
</dbReference>
<dbReference type="Proteomes" id="UP000476411">
    <property type="component" value="Chromosome"/>
</dbReference>
<keyword evidence="4 5" id="KW-0808">Transferase</keyword>
<dbReference type="RefSeq" id="WP_162334820.1">
    <property type="nucleotide sequence ID" value="NZ_CP048113.1"/>
</dbReference>
<dbReference type="NCBIfam" id="TIGR00421">
    <property type="entry name" value="ubiX_pad"/>
    <property type="match status" value="1"/>
</dbReference>
<feature type="domain" description="Flavoprotein" evidence="6">
    <location>
        <begin position="4"/>
        <end position="174"/>
    </location>
</feature>
<name>A0A6B9ZMC7_9BACT</name>
<comment type="similarity">
    <text evidence="5">Belongs to the UbiX/PAD1 family.</text>
</comment>